<evidence type="ECO:0000313" key="1">
    <source>
        <dbReference type="EMBL" id="CAG8688964.1"/>
    </source>
</evidence>
<comment type="caution">
    <text evidence="1">The sequence shown here is derived from an EMBL/GenBank/DDBJ whole genome shotgun (WGS) entry which is preliminary data.</text>
</comment>
<sequence length="60" mass="6821">MNCDKVLDATMFMELKNETEDLFMLEEIGNNKISVESVLSDSLIQPLDRDSVDSKLVENI</sequence>
<accession>A0ACA9P2I3</accession>
<name>A0ACA9P2I3_9GLOM</name>
<proteinExistence type="predicted"/>
<organism evidence="1 2">
    <name type="scientific">Racocetra persica</name>
    <dbReference type="NCBI Taxonomy" id="160502"/>
    <lineage>
        <taxon>Eukaryota</taxon>
        <taxon>Fungi</taxon>
        <taxon>Fungi incertae sedis</taxon>
        <taxon>Mucoromycota</taxon>
        <taxon>Glomeromycotina</taxon>
        <taxon>Glomeromycetes</taxon>
        <taxon>Diversisporales</taxon>
        <taxon>Gigasporaceae</taxon>
        <taxon>Racocetra</taxon>
    </lineage>
</organism>
<protein>
    <submittedName>
        <fullName evidence="1">4173_t:CDS:1</fullName>
    </submittedName>
</protein>
<reference evidence="1" key="1">
    <citation type="submission" date="2021-06" db="EMBL/GenBank/DDBJ databases">
        <authorList>
            <person name="Kallberg Y."/>
            <person name="Tangrot J."/>
            <person name="Rosling A."/>
        </authorList>
    </citation>
    <scope>NUCLEOTIDE SEQUENCE</scope>
    <source>
        <strain evidence="1">MA461A</strain>
    </source>
</reference>
<dbReference type="EMBL" id="CAJVQC010017872">
    <property type="protein sequence ID" value="CAG8688964.1"/>
    <property type="molecule type" value="Genomic_DNA"/>
</dbReference>
<gene>
    <name evidence="1" type="ORF">RPERSI_LOCUS9446</name>
</gene>
<dbReference type="Proteomes" id="UP000789920">
    <property type="component" value="Unassembled WGS sequence"/>
</dbReference>
<evidence type="ECO:0000313" key="2">
    <source>
        <dbReference type="Proteomes" id="UP000789920"/>
    </source>
</evidence>
<keyword evidence="2" id="KW-1185">Reference proteome</keyword>